<keyword evidence="3" id="KW-0472">Membrane</keyword>
<feature type="region of interest" description="Disordered" evidence="2">
    <location>
        <begin position="346"/>
        <end position="399"/>
    </location>
</feature>
<protein>
    <submittedName>
        <fullName evidence="5">Cathepsin B11 cysteine protease</fullName>
    </submittedName>
</protein>
<keyword evidence="3" id="KW-0812">Transmembrane</keyword>
<dbReference type="InterPro" id="IPR000668">
    <property type="entry name" value="Peptidase_C1A_C"/>
</dbReference>
<dbReference type="InterPro" id="IPR013128">
    <property type="entry name" value="Peptidase_C1A"/>
</dbReference>
<organism evidence="5">
    <name type="scientific">Monocercomonoides sp. PA</name>
    <dbReference type="NCBI Taxonomy" id="302782"/>
    <lineage>
        <taxon>Eukaryota</taxon>
        <taxon>Metamonada</taxon>
        <taxon>Preaxostyla</taxon>
        <taxon>Oxymonadida</taxon>
        <taxon>Polymastigidae</taxon>
        <taxon>Monocercomonoides</taxon>
    </lineage>
</organism>
<dbReference type="PROSITE" id="PS00639">
    <property type="entry name" value="THIOL_PROTEASE_HIS"/>
    <property type="match status" value="1"/>
</dbReference>
<proteinExistence type="evidence at transcript level"/>
<feature type="transmembrane region" description="Helical" evidence="3">
    <location>
        <begin position="292"/>
        <end position="316"/>
    </location>
</feature>
<accession>B1NHW4</accession>
<dbReference type="Pfam" id="PF00112">
    <property type="entry name" value="Peptidase_C1"/>
    <property type="match status" value="1"/>
</dbReference>
<evidence type="ECO:0000256" key="2">
    <source>
        <dbReference type="SAM" id="MobiDB-lite"/>
    </source>
</evidence>
<dbReference type="GO" id="GO:0008234">
    <property type="term" value="F:cysteine-type peptidase activity"/>
    <property type="evidence" value="ECO:0007669"/>
    <property type="project" value="InterPro"/>
</dbReference>
<dbReference type="PRINTS" id="PR00705">
    <property type="entry name" value="PAPAIN"/>
</dbReference>
<feature type="non-terminal residue" evidence="5">
    <location>
        <position position="1"/>
    </location>
</feature>
<keyword evidence="3" id="KW-1133">Transmembrane helix</keyword>
<evidence type="ECO:0000256" key="1">
    <source>
        <dbReference type="ARBA" id="ARBA00008455"/>
    </source>
</evidence>
<dbReference type="InterPro" id="IPR025660">
    <property type="entry name" value="Pept_his_AS"/>
</dbReference>
<dbReference type="InterPro" id="IPR038765">
    <property type="entry name" value="Papain-like_cys_pep_sf"/>
</dbReference>
<dbReference type="Gene3D" id="3.90.70.10">
    <property type="entry name" value="Cysteine proteinases"/>
    <property type="match status" value="1"/>
</dbReference>
<dbReference type="PROSITE" id="PS00139">
    <property type="entry name" value="THIOL_PROTEASE_CYS"/>
    <property type="match status" value="1"/>
</dbReference>
<gene>
    <name evidence="5" type="primary">CPB11</name>
</gene>
<dbReference type="InterPro" id="IPR000169">
    <property type="entry name" value="Pept_cys_AS"/>
</dbReference>
<keyword evidence="5" id="KW-0645">Protease</keyword>
<dbReference type="EMBL" id="EF474119">
    <property type="protein sequence ID" value="ABU93320.1"/>
    <property type="molecule type" value="mRNA"/>
</dbReference>
<comment type="similarity">
    <text evidence="1">Belongs to the peptidase C1 family.</text>
</comment>
<dbReference type="SMART" id="SM00645">
    <property type="entry name" value="Pept_C1"/>
    <property type="match status" value="1"/>
</dbReference>
<sequence>FLIFCVTSGFSTLLNQDTLDVIYRYVQKTPFKKIFERSGSEASFINEAIPTAYDSRAVYPNCKSLTSVLDQKKCGSCWAFATTGSAADALCINGIANVIPSPQRQICCDNKCLEIPLKQCDYGCNGGVLTAASLYIENNGIVSDECIPYEENSSKPCFTSCSKEGVKMEVYKGLYAKIPSIMKVSENEMKKGIMIGGSIAVAMNVFQSFTLYKGGVYNRTDGDFLGNHAVRLVGWNDTAEVPYWIMINSWGTEWGMNGTCYYLKGKNLGNIESQTVYFSTTPPTYHGRQVSVSFSLIFIFLLVSFTAVLYLLSYVCGRINEGEKKRDLQEKEARTQMLREIGERRYKRGLKNRSSSSVRRRRLSSSENEDEKDTSTRMIDDSEEEEESEKDIEKVGLLS</sequence>
<feature type="domain" description="Peptidase C1A papain C-terminal" evidence="4">
    <location>
        <begin position="49"/>
        <end position="279"/>
    </location>
</feature>
<evidence type="ECO:0000313" key="5">
    <source>
        <dbReference type="EMBL" id="ABU93320.1"/>
    </source>
</evidence>
<evidence type="ECO:0000259" key="4">
    <source>
        <dbReference type="SMART" id="SM00645"/>
    </source>
</evidence>
<feature type="compositionally biased region" description="Acidic residues" evidence="2">
    <location>
        <begin position="381"/>
        <end position="390"/>
    </location>
</feature>
<dbReference type="PANTHER" id="PTHR12411">
    <property type="entry name" value="CYSTEINE PROTEASE FAMILY C1-RELATED"/>
    <property type="match status" value="1"/>
</dbReference>
<reference evidence="5" key="1">
    <citation type="journal article" date="2008" name="J. Eukaryot. Microbiol.">
        <title>Phylogenetic and primary sequence characterization of cathepsin B cysteine proteases from the oxymonad flagellate Monocercomonoides.</title>
        <authorList>
            <person name="Dacks J.B."/>
            <person name="Kuru T."/>
            <person name="Liapounova N.A."/>
            <person name="Gedamu L."/>
        </authorList>
    </citation>
    <scope>NUCLEOTIDE SEQUENCE</scope>
</reference>
<dbReference type="SUPFAM" id="SSF54001">
    <property type="entry name" value="Cysteine proteinases"/>
    <property type="match status" value="1"/>
</dbReference>
<name>B1NHW4_9EUKA</name>
<dbReference type="GO" id="GO:0006508">
    <property type="term" value="P:proteolysis"/>
    <property type="evidence" value="ECO:0007669"/>
    <property type="project" value="UniProtKB-KW"/>
</dbReference>
<dbReference type="AlphaFoldDB" id="B1NHW4"/>
<keyword evidence="5" id="KW-0378">Hydrolase</keyword>
<evidence type="ECO:0000256" key="3">
    <source>
        <dbReference type="SAM" id="Phobius"/>
    </source>
</evidence>